<keyword evidence="3" id="KW-1185">Reference proteome</keyword>
<dbReference type="Pfam" id="PF01551">
    <property type="entry name" value="Peptidase_M23"/>
    <property type="match status" value="1"/>
</dbReference>
<dbReference type="EMBL" id="CP002862">
    <property type="protein sequence ID" value="AEI52125.1"/>
    <property type="molecule type" value="Genomic_DNA"/>
</dbReference>
<evidence type="ECO:0000313" key="3">
    <source>
        <dbReference type="Proteomes" id="UP000000493"/>
    </source>
</evidence>
<reference evidence="3" key="1">
    <citation type="submission" date="2011-06" db="EMBL/GenBank/DDBJ databases">
        <title>The complete genome of plasmid 3 of Runella slithyformis DSM 19594.</title>
        <authorList>
            <consortium name="US DOE Joint Genome Institute (JGI-PGF)"/>
            <person name="Lucas S."/>
            <person name="Han J."/>
            <person name="Lapidus A."/>
            <person name="Bruce D."/>
            <person name="Goodwin L."/>
            <person name="Pitluck S."/>
            <person name="Peters L."/>
            <person name="Kyrpides N."/>
            <person name="Mavromatis K."/>
            <person name="Ivanova N."/>
            <person name="Ovchinnikova G."/>
            <person name="Zhang X."/>
            <person name="Misra M."/>
            <person name="Detter J.C."/>
            <person name="Tapia R."/>
            <person name="Han C."/>
            <person name="Land M."/>
            <person name="Hauser L."/>
            <person name="Markowitz V."/>
            <person name="Cheng J.-F."/>
            <person name="Hugenholtz P."/>
            <person name="Woyke T."/>
            <person name="Wu D."/>
            <person name="Tindall B."/>
            <person name="Faehrich R."/>
            <person name="Brambilla E."/>
            <person name="Klenk H.-P."/>
            <person name="Eisen J.A."/>
        </authorList>
    </citation>
    <scope>NUCLEOTIDE SEQUENCE [LARGE SCALE GENOMIC DNA]</scope>
    <source>
        <strain evidence="3">ATCC 29530 / DSM 19594 / LMG 11500 / NCIMB 11436 / LSU 4</strain>
        <plasmid evidence="3">pRUNSL03</plasmid>
    </source>
</reference>
<feature type="domain" description="M23ase beta-sheet core" evidence="1">
    <location>
        <begin position="70"/>
        <end position="163"/>
    </location>
</feature>
<dbReference type="KEGG" id="rsi:Runsl_5828"/>
<dbReference type="GO" id="GO:0004222">
    <property type="term" value="F:metalloendopeptidase activity"/>
    <property type="evidence" value="ECO:0007669"/>
    <property type="project" value="TreeGrafter"/>
</dbReference>
<proteinExistence type="predicted"/>
<gene>
    <name evidence="2" type="ordered locus">Runsl_5828</name>
</gene>
<dbReference type="InterPro" id="IPR016047">
    <property type="entry name" value="M23ase_b-sheet_dom"/>
</dbReference>
<dbReference type="InterPro" id="IPR050570">
    <property type="entry name" value="Cell_wall_metabolism_enzyme"/>
</dbReference>
<sequence>MKPVFSLLLFWVFGMDNPPVNQERFNELFLNNRHSASRIPCIIPIEQFSHAQISSLFAFRKHPILAKIKHHNGLDIACEKQAVLAAATGIISKTGYDRGLGNYIKIIHGNGYETTYGHLSRVFVEKGQVVKLYEKIGTAGKTGLATGVHLHYEVRYNGQLENPLKYLLLLYHALEKNL</sequence>
<dbReference type="RefSeq" id="WP_013921706.1">
    <property type="nucleotide sequence ID" value="NC_015694.1"/>
</dbReference>
<dbReference type="PANTHER" id="PTHR21666">
    <property type="entry name" value="PEPTIDASE-RELATED"/>
    <property type="match status" value="1"/>
</dbReference>
<reference evidence="2 3" key="2">
    <citation type="journal article" date="2012" name="Stand. Genomic Sci.">
        <title>Complete genome sequence of the aquatic bacterium Runella slithyformis type strain (LSU 4(T)).</title>
        <authorList>
            <person name="Copeland A."/>
            <person name="Zhang X."/>
            <person name="Misra M."/>
            <person name="Lapidus A."/>
            <person name="Nolan M."/>
            <person name="Lucas S."/>
            <person name="Deshpande S."/>
            <person name="Cheng J.F."/>
            <person name="Tapia R."/>
            <person name="Goodwin L.A."/>
            <person name="Pitluck S."/>
            <person name="Liolios K."/>
            <person name="Pagani I."/>
            <person name="Ivanova N."/>
            <person name="Mikhailova N."/>
            <person name="Pati A."/>
            <person name="Chen A."/>
            <person name="Palaniappan K."/>
            <person name="Land M."/>
            <person name="Hauser L."/>
            <person name="Pan C."/>
            <person name="Jeffries C.D."/>
            <person name="Detter J.C."/>
            <person name="Brambilla E.M."/>
            <person name="Rohde M."/>
            <person name="Djao O.D."/>
            <person name="Goker M."/>
            <person name="Sikorski J."/>
            <person name="Tindall B.J."/>
            <person name="Woyke T."/>
            <person name="Bristow J."/>
            <person name="Eisen J.A."/>
            <person name="Markowitz V."/>
            <person name="Hugenholtz P."/>
            <person name="Kyrpides N.C."/>
            <person name="Klenk H.P."/>
            <person name="Mavromatis K."/>
        </authorList>
    </citation>
    <scope>NUCLEOTIDE SEQUENCE [LARGE SCALE GENOMIC DNA]</scope>
    <source>
        <strain evidence="3">ATCC 29530 / DSM 19594 / LMG 11500 / NCIMB 11436 / LSU 4</strain>
    </source>
</reference>
<evidence type="ECO:0000259" key="1">
    <source>
        <dbReference type="Pfam" id="PF01551"/>
    </source>
</evidence>
<protein>
    <submittedName>
        <fullName evidence="2">Peptidase M23</fullName>
    </submittedName>
</protein>
<dbReference type="Proteomes" id="UP000000493">
    <property type="component" value="Plasmid pRUNSL03"/>
</dbReference>
<dbReference type="AlphaFoldDB" id="A0A7U3ZRP8"/>
<dbReference type="Gene3D" id="2.70.70.10">
    <property type="entry name" value="Glucose Permease (Domain IIA)"/>
    <property type="match status" value="1"/>
</dbReference>
<dbReference type="InterPro" id="IPR011055">
    <property type="entry name" value="Dup_hybrid_motif"/>
</dbReference>
<dbReference type="CDD" id="cd12797">
    <property type="entry name" value="M23_peptidase"/>
    <property type="match status" value="1"/>
</dbReference>
<accession>A0A7U3ZRP8</accession>
<organism evidence="2 3">
    <name type="scientific">Runella slithyformis (strain ATCC 29530 / DSM 19594 / LMG 11500 / NCIMB 11436 / LSU 4)</name>
    <dbReference type="NCBI Taxonomy" id="761193"/>
    <lineage>
        <taxon>Bacteria</taxon>
        <taxon>Pseudomonadati</taxon>
        <taxon>Bacteroidota</taxon>
        <taxon>Cytophagia</taxon>
        <taxon>Cytophagales</taxon>
        <taxon>Spirosomataceae</taxon>
        <taxon>Runella</taxon>
    </lineage>
</organism>
<geneLocation type="plasmid" evidence="2 3">
    <name>pRUNSL03</name>
</geneLocation>
<dbReference type="SUPFAM" id="SSF51261">
    <property type="entry name" value="Duplicated hybrid motif"/>
    <property type="match status" value="1"/>
</dbReference>
<keyword evidence="2" id="KW-0614">Plasmid</keyword>
<dbReference type="PANTHER" id="PTHR21666:SF270">
    <property type="entry name" value="MUREIN HYDROLASE ACTIVATOR ENVC"/>
    <property type="match status" value="1"/>
</dbReference>
<evidence type="ECO:0000313" key="2">
    <source>
        <dbReference type="EMBL" id="AEI52125.1"/>
    </source>
</evidence>
<name>A0A7U3ZRP8_RUNSL</name>